<keyword evidence="3 9" id="KW-0963">Cytoplasm</keyword>
<dbReference type="InterPro" id="IPR036217">
    <property type="entry name" value="MethylDNA_cys_MeTrfase_DNAb"/>
</dbReference>
<dbReference type="Gene3D" id="3.30.160.70">
    <property type="entry name" value="Methylated DNA-protein cysteine methyltransferase domain"/>
    <property type="match status" value="1"/>
</dbReference>
<evidence type="ECO:0000256" key="4">
    <source>
        <dbReference type="ARBA" id="ARBA00022603"/>
    </source>
</evidence>
<dbReference type="InterPro" id="IPR023546">
    <property type="entry name" value="MGMT"/>
</dbReference>
<evidence type="ECO:0000256" key="9">
    <source>
        <dbReference type="HAMAP-Rule" id="MF_00772"/>
    </source>
</evidence>
<dbReference type="GO" id="GO:0003908">
    <property type="term" value="F:methylated-DNA-[protein]-cysteine S-methyltransferase activity"/>
    <property type="evidence" value="ECO:0007669"/>
    <property type="project" value="UniProtKB-UniRule"/>
</dbReference>
<keyword evidence="7 9" id="KW-0234">DNA repair</keyword>
<dbReference type="EMBL" id="JAHJDP010000069">
    <property type="protein sequence ID" value="MBU2691631.1"/>
    <property type="molecule type" value="Genomic_DNA"/>
</dbReference>
<dbReference type="PROSITE" id="PS00374">
    <property type="entry name" value="MGMT"/>
    <property type="match status" value="1"/>
</dbReference>
<dbReference type="SUPFAM" id="SSF46767">
    <property type="entry name" value="Methylated DNA-protein cysteine methyltransferase, C-terminal domain"/>
    <property type="match status" value="1"/>
</dbReference>
<dbReference type="GO" id="GO:0005737">
    <property type="term" value="C:cytoplasm"/>
    <property type="evidence" value="ECO:0007669"/>
    <property type="project" value="UniProtKB-SubCell"/>
</dbReference>
<sequence length="187" mass="20919">MKITYECIDSPIGDLFLAESAKDPIAVWFRKETTLLEFVNSLGWSYPDAEFVAGSCKEVHSRLDKYFAGKRQVYPFPERLSGTDFQLSVWREIAKIPYGETVTYGEIAENLKRPGGSRAVGAATGKNPVSILIPCHRVMGTKGKLTGFGGGLQNKVWLLRHEECHIPKEPSAKGARTQPSLFEYRHK</sequence>
<dbReference type="Pfam" id="PF01035">
    <property type="entry name" value="DNA_binding_1"/>
    <property type="match status" value="1"/>
</dbReference>
<feature type="region of interest" description="Disordered" evidence="10">
    <location>
        <begin position="168"/>
        <end position="187"/>
    </location>
</feature>
<dbReference type="PANTHER" id="PTHR10815">
    <property type="entry name" value="METHYLATED-DNA--PROTEIN-CYSTEINE METHYLTRANSFERASE"/>
    <property type="match status" value="1"/>
</dbReference>
<evidence type="ECO:0000256" key="5">
    <source>
        <dbReference type="ARBA" id="ARBA00022679"/>
    </source>
</evidence>
<comment type="caution">
    <text evidence="12">The sequence shown here is derived from an EMBL/GenBank/DDBJ whole genome shotgun (WGS) entry which is preliminary data.</text>
</comment>
<dbReference type="FunFam" id="1.10.10.10:FF:000214">
    <property type="entry name" value="Methylated-DNA--protein-cysteine methyltransferase"/>
    <property type="match status" value="1"/>
</dbReference>
<evidence type="ECO:0000256" key="6">
    <source>
        <dbReference type="ARBA" id="ARBA00022763"/>
    </source>
</evidence>
<dbReference type="EC" id="2.1.1.63" evidence="9"/>
<dbReference type="InterPro" id="IPR001497">
    <property type="entry name" value="MethylDNA_cys_MeTrfase_AS"/>
</dbReference>
<keyword evidence="5 9" id="KW-0808">Transferase</keyword>
<feature type="domain" description="Methylated-DNA-[protein]-cysteine S-methyltransferase DNA binding" evidence="11">
    <location>
        <begin position="84"/>
        <end position="163"/>
    </location>
</feature>
<protein>
    <recommendedName>
        <fullName evidence="9">Methylated-DNA--protein-cysteine methyltransferase</fullName>
        <ecNumber evidence="9">2.1.1.63</ecNumber>
    </recommendedName>
    <alternativeName>
        <fullName evidence="9">6-O-methylguanine-DNA methyltransferase</fullName>
        <shortName evidence="9">MGMT</shortName>
    </alternativeName>
    <alternativeName>
        <fullName evidence="9">O-6-methylguanine-DNA-alkyltransferase</fullName>
    </alternativeName>
</protein>
<reference evidence="12" key="1">
    <citation type="submission" date="2021-05" db="EMBL/GenBank/DDBJ databases">
        <title>Energy efficiency and biological interactions define the core microbiome of deep oligotrophic groundwater.</title>
        <authorList>
            <person name="Mehrshad M."/>
            <person name="Lopez-Fernandez M."/>
            <person name="Bell E."/>
            <person name="Bernier-Latmani R."/>
            <person name="Bertilsson S."/>
            <person name="Dopson M."/>
        </authorList>
    </citation>
    <scope>NUCLEOTIDE SEQUENCE</scope>
    <source>
        <strain evidence="12">Modern_marine.mb.64</strain>
    </source>
</reference>
<dbReference type="InterPro" id="IPR036631">
    <property type="entry name" value="MGMT_N_sf"/>
</dbReference>
<comment type="catalytic activity">
    <reaction evidence="8 9">
        <text>a 6-O-methyl-2'-deoxyguanosine in DNA + L-cysteinyl-[protein] = S-methyl-L-cysteinyl-[protein] + a 2'-deoxyguanosine in DNA</text>
        <dbReference type="Rhea" id="RHEA:24000"/>
        <dbReference type="Rhea" id="RHEA-COMP:10131"/>
        <dbReference type="Rhea" id="RHEA-COMP:10132"/>
        <dbReference type="Rhea" id="RHEA-COMP:11367"/>
        <dbReference type="Rhea" id="RHEA-COMP:11368"/>
        <dbReference type="ChEBI" id="CHEBI:29950"/>
        <dbReference type="ChEBI" id="CHEBI:82612"/>
        <dbReference type="ChEBI" id="CHEBI:85445"/>
        <dbReference type="ChEBI" id="CHEBI:85448"/>
        <dbReference type="EC" id="2.1.1.63"/>
    </reaction>
</comment>
<evidence type="ECO:0000256" key="7">
    <source>
        <dbReference type="ARBA" id="ARBA00023204"/>
    </source>
</evidence>
<keyword evidence="6 9" id="KW-0227">DNA damage</keyword>
<dbReference type="CDD" id="cd06445">
    <property type="entry name" value="ATase"/>
    <property type="match status" value="1"/>
</dbReference>
<evidence type="ECO:0000256" key="1">
    <source>
        <dbReference type="ARBA" id="ARBA00001286"/>
    </source>
</evidence>
<comment type="similarity">
    <text evidence="2 9">Belongs to the MGMT family.</text>
</comment>
<comment type="subcellular location">
    <subcellularLocation>
        <location evidence="9">Cytoplasm</location>
    </subcellularLocation>
</comment>
<evidence type="ECO:0000256" key="8">
    <source>
        <dbReference type="ARBA" id="ARBA00049348"/>
    </source>
</evidence>
<dbReference type="Gene3D" id="1.10.10.10">
    <property type="entry name" value="Winged helix-like DNA-binding domain superfamily/Winged helix DNA-binding domain"/>
    <property type="match status" value="1"/>
</dbReference>
<accession>A0A948W7H2</accession>
<dbReference type="Proteomes" id="UP000777784">
    <property type="component" value="Unassembled WGS sequence"/>
</dbReference>
<name>A0A948W7H2_UNCEI</name>
<keyword evidence="4 9" id="KW-0489">Methyltransferase</keyword>
<dbReference type="InterPro" id="IPR014048">
    <property type="entry name" value="MethylDNA_cys_MeTrfase_DNA-bd"/>
</dbReference>
<dbReference type="InterPro" id="IPR036388">
    <property type="entry name" value="WH-like_DNA-bd_sf"/>
</dbReference>
<dbReference type="HAMAP" id="MF_00772">
    <property type="entry name" value="OGT"/>
    <property type="match status" value="1"/>
</dbReference>
<dbReference type="PANTHER" id="PTHR10815:SF5">
    <property type="entry name" value="METHYLATED-DNA--PROTEIN-CYSTEINE METHYLTRANSFERASE"/>
    <property type="match status" value="1"/>
</dbReference>
<evidence type="ECO:0000256" key="10">
    <source>
        <dbReference type="SAM" id="MobiDB-lite"/>
    </source>
</evidence>
<comment type="miscellaneous">
    <text evidence="9">This enzyme catalyzes only one turnover and therefore is not strictly catalytic. According to one definition, an enzyme is a biocatalyst that acts repeatedly and over many reaction cycles.</text>
</comment>
<feature type="active site" description="Nucleophile; methyl group acceptor" evidence="9">
    <location>
        <position position="135"/>
    </location>
</feature>
<dbReference type="GO" id="GO:0006307">
    <property type="term" value="P:DNA alkylation repair"/>
    <property type="evidence" value="ECO:0007669"/>
    <property type="project" value="UniProtKB-UniRule"/>
</dbReference>
<dbReference type="AlphaFoldDB" id="A0A948W7H2"/>
<dbReference type="GO" id="GO:0032259">
    <property type="term" value="P:methylation"/>
    <property type="evidence" value="ECO:0007669"/>
    <property type="project" value="UniProtKB-KW"/>
</dbReference>
<organism evidence="12 13">
    <name type="scientific">Eiseniibacteriota bacterium</name>
    <dbReference type="NCBI Taxonomy" id="2212470"/>
    <lineage>
        <taxon>Bacteria</taxon>
        <taxon>Candidatus Eiseniibacteriota</taxon>
    </lineage>
</organism>
<comment type="function">
    <text evidence="9">Involved in the cellular defense against the biological effects of O6-methylguanine (O6-MeG) and O4-methylthymine (O4-MeT) in DNA. Repairs the methylated nucleobase in DNA by stoichiometrically transferring the methyl group to a cysteine residue in the enzyme. This is a suicide reaction: the enzyme is irreversibly inactivated.</text>
</comment>
<evidence type="ECO:0000313" key="13">
    <source>
        <dbReference type="Proteomes" id="UP000777784"/>
    </source>
</evidence>
<evidence type="ECO:0000313" key="12">
    <source>
        <dbReference type="EMBL" id="MBU2691631.1"/>
    </source>
</evidence>
<dbReference type="SUPFAM" id="SSF53155">
    <property type="entry name" value="Methylated DNA-protein cysteine methyltransferase domain"/>
    <property type="match status" value="1"/>
</dbReference>
<proteinExistence type="inferred from homology"/>
<evidence type="ECO:0000256" key="2">
    <source>
        <dbReference type="ARBA" id="ARBA00008711"/>
    </source>
</evidence>
<evidence type="ECO:0000256" key="3">
    <source>
        <dbReference type="ARBA" id="ARBA00022490"/>
    </source>
</evidence>
<gene>
    <name evidence="12" type="ORF">KJ970_11960</name>
</gene>
<evidence type="ECO:0000259" key="11">
    <source>
        <dbReference type="Pfam" id="PF01035"/>
    </source>
</evidence>
<dbReference type="NCBIfam" id="TIGR00589">
    <property type="entry name" value="ogt"/>
    <property type="match status" value="1"/>
</dbReference>
<comment type="catalytic activity">
    <reaction evidence="1 9">
        <text>a 4-O-methyl-thymidine in DNA + L-cysteinyl-[protein] = a thymidine in DNA + S-methyl-L-cysteinyl-[protein]</text>
        <dbReference type="Rhea" id="RHEA:53428"/>
        <dbReference type="Rhea" id="RHEA-COMP:10131"/>
        <dbReference type="Rhea" id="RHEA-COMP:10132"/>
        <dbReference type="Rhea" id="RHEA-COMP:13555"/>
        <dbReference type="Rhea" id="RHEA-COMP:13556"/>
        <dbReference type="ChEBI" id="CHEBI:29950"/>
        <dbReference type="ChEBI" id="CHEBI:82612"/>
        <dbReference type="ChEBI" id="CHEBI:137386"/>
        <dbReference type="ChEBI" id="CHEBI:137387"/>
        <dbReference type="EC" id="2.1.1.63"/>
    </reaction>
</comment>